<dbReference type="CDD" id="cd06223">
    <property type="entry name" value="PRTases_typeI"/>
    <property type="match status" value="1"/>
</dbReference>
<dbReference type="PANTHER" id="PTHR47505">
    <property type="entry name" value="DNA UTILIZATION PROTEIN YHGH"/>
    <property type="match status" value="1"/>
</dbReference>
<dbReference type="HOGENOM" id="CLU_072544_0_0_7"/>
<dbReference type="KEGG" id="caj:CIG1485E_0397"/>
<name>A0A076F8A7_9BACT</name>
<dbReference type="EMBL" id="CP009043">
    <property type="protein sequence ID" value="AII14266.1"/>
    <property type="molecule type" value="Genomic_DNA"/>
</dbReference>
<dbReference type="InterPro" id="IPR029057">
    <property type="entry name" value="PRTase-like"/>
</dbReference>
<gene>
    <name evidence="2" type="primary">ctsW</name>
    <name evidence="2" type="ORF">CIG1485E_0397</name>
</gene>
<evidence type="ECO:0000313" key="2">
    <source>
        <dbReference type="EMBL" id="AII14266.1"/>
    </source>
</evidence>
<accession>A0A076F8A7</accession>
<dbReference type="STRING" id="1244531.CIG2463D_0402"/>
<comment type="similarity">
    <text evidence="1">Belongs to the ComF/GntX family.</text>
</comment>
<dbReference type="Proteomes" id="UP000028486">
    <property type="component" value="Chromosome"/>
</dbReference>
<sequence>MKCGKFSFKFICNECKFALSEFENGVRYIDGFKVYYFYKYDSIKDLLYAKHQMHGHFVFKVLANLSFKKFAKEFEFGSVVNAIPLDDNIRSGYSHTAVLARALKSPSIAPAYRALRAKSSVKYTGKSLEFRQKNPRNFELLKSIKNPVILVDDIITTGTSMKEAKNLLIKNGITPLFGLVLADARE</sequence>
<proteinExistence type="inferred from homology"/>
<dbReference type="InterPro" id="IPR051910">
    <property type="entry name" value="ComF/GntX_DNA_util-trans"/>
</dbReference>
<reference evidence="3" key="1">
    <citation type="journal article" date="2014" name="Genome Announc.">
        <title>Complete Genome Sequence of Campylobacter iguaniorum Strain 1485ET, Isolated from a Bearded Dragon (Pogona vitticeps).</title>
        <authorList>
            <person name="Gilbert M.J."/>
            <person name="Miller W.G."/>
            <person name="Yee E."/>
            <person name="Kik M."/>
            <person name="Wagenaar J.A."/>
            <person name="Duim B."/>
        </authorList>
    </citation>
    <scope>NUCLEOTIDE SEQUENCE [LARGE SCALE GENOMIC DNA]</scope>
    <source>
        <strain evidence="3">1485E</strain>
    </source>
</reference>
<dbReference type="PANTHER" id="PTHR47505:SF1">
    <property type="entry name" value="DNA UTILIZATION PROTEIN YHGH"/>
    <property type="match status" value="1"/>
</dbReference>
<dbReference type="eggNOG" id="COG1040">
    <property type="taxonomic scope" value="Bacteria"/>
</dbReference>
<keyword evidence="3" id="KW-1185">Reference proteome</keyword>
<dbReference type="InterPro" id="IPR000836">
    <property type="entry name" value="PRTase_dom"/>
</dbReference>
<dbReference type="GO" id="GO:0016757">
    <property type="term" value="F:glycosyltransferase activity"/>
    <property type="evidence" value="ECO:0007669"/>
    <property type="project" value="UniProtKB-KW"/>
</dbReference>
<organism evidence="2 3">
    <name type="scientific">Campylobacter iguaniorum</name>
    <dbReference type="NCBI Taxonomy" id="1244531"/>
    <lineage>
        <taxon>Bacteria</taxon>
        <taxon>Pseudomonadati</taxon>
        <taxon>Campylobacterota</taxon>
        <taxon>Epsilonproteobacteria</taxon>
        <taxon>Campylobacterales</taxon>
        <taxon>Campylobacteraceae</taxon>
        <taxon>Campylobacter</taxon>
    </lineage>
</organism>
<keyword evidence="2" id="KW-0808">Transferase</keyword>
<keyword evidence="2" id="KW-0328">Glycosyltransferase</keyword>
<protein>
    <submittedName>
        <fullName evidence="2">Transformation system, predicted amidophosphoribosyltransferase CtsW</fullName>
    </submittedName>
</protein>
<evidence type="ECO:0000313" key="3">
    <source>
        <dbReference type="Proteomes" id="UP000028486"/>
    </source>
</evidence>
<dbReference type="SUPFAM" id="SSF53271">
    <property type="entry name" value="PRTase-like"/>
    <property type="match status" value="1"/>
</dbReference>
<evidence type="ECO:0000256" key="1">
    <source>
        <dbReference type="ARBA" id="ARBA00008007"/>
    </source>
</evidence>
<dbReference type="AlphaFoldDB" id="A0A076F8A7"/>
<dbReference type="Gene3D" id="3.40.50.2020">
    <property type="match status" value="1"/>
</dbReference>